<gene>
    <name evidence="1" type="ORF">NCTC12120_01816</name>
</gene>
<organism evidence="1 2">
    <name type="scientific">Cedecea neteri</name>
    <dbReference type="NCBI Taxonomy" id="158822"/>
    <lineage>
        <taxon>Bacteria</taxon>
        <taxon>Pseudomonadati</taxon>
        <taxon>Pseudomonadota</taxon>
        <taxon>Gammaproteobacteria</taxon>
        <taxon>Enterobacterales</taxon>
        <taxon>Enterobacteriaceae</taxon>
        <taxon>Cedecea</taxon>
    </lineage>
</organism>
<evidence type="ECO:0000313" key="1">
    <source>
        <dbReference type="EMBL" id="SQA97968.1"/>
    </source>
</evidence>
<reference evidence="1 2" key="1">
    <citation type="submission" date="2018-06" db="EMBL/GenBank/DDBJ databases">
        <authorList>
            <consortium name="Pathogen Informatics"/>
            <person name="Doyle S."/>
        </authorList>
    </citation>
    <scope>NUCLEOTIDE SEQUENCE [LARGE SCALE GENOMIC DNA]</scope>
    <source>
        <strain evidence="1 2">NCTC12120</strain>
    </source>
</reference>
<protein>
    <submittedName>
        <fullName evidence="1">Uncharacterized protein</fullName>
    </submittedName>
</protein>
<accession>A0A2X2T0V4</accession>
<dbReference type="Proteomes" id="UP000251197">
    <property type="component" value="Unassembled WGS sequence"/>
</dbReference>
<evidence type="ECO:0000313" key="2">
    <source>
        <dbReference type="Proteomes" id="UP000251197"/>
    </source>
</evidence>
<sequence length="40" mass="4521">MDVINVKNTANHAVLSFSEGYCYRFNSKIAVVLEKKTKMA</sequence>
<dbReference type="EMBL" id="UAVU01000003">
    <property type="protein sequence ID" value="SQA97968.1"/>
    <property type="molecule type" value="Genomic_DNA"/>
</dbReference>
<dbReference type="AlphaFoldDB" id="A0A2X2T0V4"/>
<proteinExistence type="predicted"/>
<name>A0A2X2T0V4_9ENTR</name>